<name>A0A2G8LCW2_STIJA</name>
<organism evidence="3 4">
    <name type="scientific">Stichopus japonicus</name>
    <name type="common">Sea cucumber</name>
    <dbReference type="NCBI Taxonomy" id="307972"/>
    <lineage>
        <taxon>Eukaryota</taxon>
        <taxon>Metazoa</taxon>
        <taxon>Echinodermata</taxon>
        <taxon>Eleutherozoa</taxon>
        <taxon>Echinozoa</taxon>
        <taxon>Holothuroidea</taxon>
        <taxon>Aspidochirotacea</taxon>
        <taxon>Aspidochirotida</taxon>
        <taxon>Stichopodidae</taxon>
        <taxon>Apostichopus</taxon>
    </lineage>
</organism>
<feature type="non-terminal residue" evidence="3">
    <location>
        <position position="87"/>
    </location>
</feature>
<proteinExistence type="inferred from homology"/>
<evidence type="ECO:0000313" key="4">
    <source>
        <dbReference type="Proteomes" id="UP000230750"/>
    </source>
</evidence>
<dbReference type="InterPro" id="IPR036883">
    <property type="entry name" value="PDCD5-like_sf"/>
</dbReference>
<dbReference type="PANTHER" id="PTHR10840:SF0">
    <property type="entry name" value="PROGRAMMED CELL DEATH PROTEIN 5"/>
    <property type="match status" value="1"/>
</dbReference>
<accession>A0A2G8LCW2</accession>
<dbReference type="Proteomes" id="UP000230750">
    <property type="component" value="Unassembled WGS sequence"/>
</dbReference>
<dbReference type="OrthoDB" id="10252486at2759"/>
<feature type="region of interest" description="Disordered" evidence="2">
    <location>
        <begin position="16"/>
        <end position="38"/>
    </location>
</feature>
<dbReference type="PANTHER" id="PTHR10840">
    <property type="entry name" value="PROGRAMMED CELL DEATH PROTEIN 5"/>
    <property type="match status" value="1"/>
</dbReference>
<reference evidence="3 4" key="1">
    <citation type="journal article" date="2017" name="PLoS Biol.">
        <title>The sea cucumber genome provides insights into morphological evolution and visceral regeneration.</title>
        <authorList>
            <person name="Zhang X."/>
            <person name="Sun L."/>
            <person name="Yuan J."/>
            <person name="Sun Y."/>
            <person name="Gao Y."/>
            <person name="Zhang L."/>
            <person name="Li S."/>
            <person name="Dai H."/>
            <person name="Hamel J.F."/>
            <person name="Liu C."/>
            <person name="Yu Y."/>
            <person name="Liu S."/>
            <person name="Lin W."/>
            <person name="Guo K."/>
            <person name="Jin S."/>
            <person name="Xu P."/>
            <person name="Storey K.B."/>
            <person name="Huan P."/>
            <person name="Zhang T."/>
            <person name="Zhou Y."/>
            <person name="Zhang J."/>
            <person name="Lin C."/>
            <person name="Li X."/>
            <person name="Xing L."/>
            <person name="Huo D."/>
            <person name="Sun M."/>
            <person name="Wang L."/>
            <person name="Mercier A."/>
            <person name="Li F."/>
            <person name="Yang H."/>
            <person name="Xiang J."/>
        </authorList>
    </citation>
    <scope>NUCLEOTIDE SEQUENCE [LARGE SCALE GENOMIC DNA]</scope>
    <source>
        <strain evidence="3">Shaxun</strain>
        <tissue evidence="3">Muscle</tissue>
    </source>
</reference>
<dbReference type="GO" id="GO:0005829">
    <property type="term" value="C:cytosol"/>
    <property type="evidence" value="ECO:0007669"/>
    <property type="project" value="TreeGrafter"/>
</dbReference>
<evidence type="ECO:0000313" key="3">
    <source>
        <dbReference type="EMBL" id="PIK58091.1"/>
    </source>
</evidence>
<dbReference type="Pfam" id="PF01984">
    <property type="entry name" value="dsDNA_bind"/>
    <property type="match status" value="1"/>
</dbReference>
<dbReference type="SUPFAM" id="SSF46950">
    <property type="entry name" value="Double-stranded DNA-binding domain"/>
    <property type="match status" value="1"/>
</dbReference>
<dbReference type="Gene3D" id="1.10.8.140">
    <property type="entry name" value="PDCD5-like"/>
    <property type="match status" value="1"/>
</dbReference>
<dbReference type="GO" id="GO:0005634">
    <property type="term" value="C:nucleus"/>
    <property type="evidence" value="ECO:0007669"/>
    <property type="project" value="TreeGrafter"/>
</dbReference>
<evidence type="ECO:0000256" key="1">
    <source>
        <dbReference type="ARBA" id="ARBA00010490"/>
    </source>
</evidence>
<keyword evidence="4" id="KW-1185">Reference proteome</keyword>
<dbReference type="AlphaFoldDB" id="A0A2G8LCW2"/>
<dbReference type="InterPro" id="IPR002836">
    <property type="entry name" value="PDCD5-like"/>
</dbReference>
<dbReference type="EMBL" id="MRZV01000123">
    <property type="protein sequence ID" value="PIK58091.1"/>
    <property type="molecule type" value="Genomic_DNA"/>
</dbReference>
<gene>
    <name evidence="3" type="ORF">BSL78_05005</name>
</gene>
<dbReference type="PIRSF" id="PIRSF015730">
    <property type="entry name" value="TFAR19"/>
    <property type="match status" value="1"/>
</dbReference>
<evidence type="ECO:0000256" key="2">
    <source>
        <dbReference type="SAM" id="MobiDB-lite"/>
    </source>
</evidence>
<dbReference type="STRING" id="307972.A0A2G8LCW2"/>
<protein>
    <submittedName>
        <fullName evidence="3">Programmed cell death protein 5</fullName>
    </submittedName>
</protein>
<dbReference type="GO" id="GO:0003677">
    <property type="term" value="F:DNA binding"/>
    <property type="evidence" value="ECO:0007669"/>
    <property type="project" value="InterPro"/>
</dbReference>
<comment type="caution">
    <text evidence="3">The sequence shown here is derived from an EMBL/GenBank/DDBJ whole genome shotgun (WGS) entry which is preliminary data.</text>
</comment>
<sequence length="87" mass="9807">MDDDLEAIRAKRMAELQQEMGGGMDKQQKQQQEAQRREEMMNSILAQVLDQSARARLNSIALVKPEKAKMVESMLCNMATTGQLPGR</sequence>
<comment type="similarity">
    <text evidence="1">Belongs to the PDCD5 family.</text>
</comment>